<evidence type="ECO:0000256" key="2">
    <source>
        <dbReference type="ARBA" id="ARBA00006745"/>
    </source>
</evidence>
<sequence length="460" mass="51643">MGMTSYCLVIKANGYTAHSANDINYLENNLICINKSGYIVKIYSPDDEAYCKVQSFALDNGLLYELKPGQYLLPGFIDLHIHAPQWVNMGKALDRPLEQWLQEYTFPLESRYADLNFAKENYQHLVHTLLANGTTTAVYFATIHREASIELGRICLALGQRALIGKVSMDDREFCPEYYRDDSSKSAIEETRLFINQLRELSGNEENRILPVITPRFVPTCTPELLAGLGELARETNCHVQTHCSESDWEHNFVISRYGITDSHVLNDFGLMTRKTILAHGNFITDDDMDLIRNRHSGIAHCPLSNFYFANCIFPLRIALNKNIHTGLGSDISAGYSPSIFEACRHAITASKALNDGVNSMLSNEKRGNQGSAITFKEAFWLATGGGGQVLDLPVGQLKEGFFFDAIVIDTNIFGSDIFIQNDDVPLDILQKIIYNTQRVNIIDVWVGGKKVMFNNKLDS</sequence>
<comment type="pathway">
    <text evidence="1 8">Purine metabolism; guanine degradation; xanthine from guanine: step 1/1.</text>
</comment>
<evidence type="ECO:0000256" key="4">
    <source>
        <dbReference type="ARBA" id="ARBA00022723"/>
    </source>
</evidence>
<dbReference type="InterPro" id="IPR032466">
    <property type="entry name" value="Metal_Hydrolase"/>
</dbReference>
<evidence type="ECO:0000313" key="10">
    <source>
        <dbReference type="EMBL" id="OSK88009.1"/>
    </source>
</evidence>
<dbReference type="PANTHER" id="PTHR11271">
    <property type="entry name" value="GUANINE DEAMINASE"/>
    <property type="match status" value="1"/>
</dbReference>
<dbReference type="UniPathway" id="UPA00603">
    <property type="reaction ID" value="UER00660"/>
</dbReference>
<evidence type="ECO:0000256" key="1">
    <source>
        <dbReference type="ARBA" id="ARBA00004984"/>
    </source>
</evidence>
<dbReference type="AlphaFoldDB" id="A0A1X3ITH7"/>
<dbReference type="InterPro" id="IPR051607">
    <property type="entry name" value="Metallo-dep_hydrolases"/>
</dbReference>
<dbReference type="Gene3D" id="2.30.40.10">
    <property type="entry name" value="Urease, subunit C, domain 1"/>
    <property type="match status" value="1"/>
</dbReference>
<keyword evidence="6 8" id="KW-0862">Zinc</keyword>
<gene>
    <name evidence="10" type="ORF">ECXG_04206</name>
</gene>
<evidence type="ECO:0000256" key="6">
    <source>
        <dbReference type="ARBA" id="ARBA00022833"/>
    </source>
</evidence>
<evidence type="ECO:0000256" key="8">
    <source>
        <dbReference type="RuleBase" id="RU366009"/>
    </source>
</evidence>
<comment type="function">
    <text evidence="8">Catalyzes the hydrolytic deamination of guanine, producing xanthine and ammonia.</text>
</comment>
<dbReference type="EC" id="3.5.4.3" evidence="3 7"/>
<dbReference type="GO" id="GO:0008270">
    <property type="term" value="F:zinc ion binding"/>
    <property type="evidence" value="ECO:0007669"/>
    <property type="project" value="UniProtKB-UniRule"/>
</dbReference>
<dbReference type="InterPro" id="IPR014311">
    <property type="entry name" value="Guanine_deaminase"/>
</dbReference>
<name>A0A1X3ITH7_ECOLX</name>
<dbReference type="RefSeq" id="WP_085453307.1">
    <property type="nucleotide sequence ID" value="NZ_ADIZ01000046.1"/>
</dbReference>
<dbReference type="InterPro" id="IPR011059">
    <property type="entry name" value="Metal-dep_hydrolase_composite"/>
</dbReference>
<protein>
    <recommendedName>
        <fullName evidence="3 7">Guanine deaminase</fullName>
        <shortName evidence="8">Guanase</shortName>
        <ecNumber evidence="3 7">3.5.4.3</ecNumber>
    </recommendedName>
    <alternativeName>
        <fullName evidence="8">Guanine aminohydrolase</fullName>
    </alternativeName>
</protein>
<dbReference type="Gene3D" id="3.20.20.140">
    <property type="entry name" value="Metal-dependent hydrolases"/>
    <property type="match status" value="1"/>
</dbReference>
<comment type="similarity">
    <text evidence="2 8">Belongs to the metallo-dependent hydrolases superfamily. ATZ/TRZ family.</text>
</comment>
<feature type="domain" description="Amidohydrolase-related" evidence="9">
    <location>
        <begin position="71"/>
        <end position="452"/>
    </location>
</feature>
<dbReference type="GO" id="GO:0005829">
    <property type="term" value="C:cytosol"/>
    <property type="evidence" value="ECO:0007669"/>
    <property type="project" value="TreeGrafter"/>
</dbReference>
<evidence type="ECO:0000256" key="7">
    <source>
        <dbReference type="NCBIfam" id="TIGR02967"/>
    </source>
</evidence>
<dbReference type="PANTHER" id="PTHR11271:SF6">
    <property type="entry name" value="GUANINE DEAMINASE"/>
    <property type="match status" value="1"/>
</dbReference>
<evidence type="ECO:0000256" key="3">
    <source>
        <dbReference type="ARBA" id="ARBA00012781"/>
    </source>
</evidence>
<dbReference type="GO" id="GO:0008892">
    <property type="term" value="F:guanine deaminase activity"/>
    <property type="evidence" value="ECO:0007669"/>
    <property type="project" value="UniProtKB-UniRule"/>
</dbReference>
<evidence type="ECO:0000259" key="9">
    <source>
        <dbReference type="Pfam" id="PF01979"/>
    </source>
</evidence>
<reference evidence="10 11" key="1">
    <citation type="submission" date="2010-04" db="EMBL/GenBank/DDBJ databases">
        <title>The Genome Sequence of Escherichia coli TA447.</title>
        <authorList>
            <consortium name="The Broad Institute Genome Sequencing Platform"/>
            <consortium name="The Broad Institute Genome Sequencing Center for Infectious Disease"/>
            <person name="Feldgarden M."/>
            <person name="Gordon D.M."/>
            <person name="Johnson J.R."/>
            <person name="Johnston B.D."/>
            <person name="Young S."/>
            <person name="Zeng Q."/>
            <person name="Koehrsen M."/>
            <person name="Alvarado L."/>
            <person name="Berlin A.M."/>
            <person name="Borenstein D."/>
            <person name="Chapman S.B."/>
            <person name="Chen Z."/>
            <person name="Engels R."/>
            <person name="Freedman E."/>
            <person name="Gellesch M."/>
            <person name="Goldberg J."/>
            <person name="Griggs A."/>
            <person name="Gujja S."/>
            <person name="Heilman E.R."/>
            <person name="Heiman D.I."/>
            <person name="Hepburn T.A."/>
            <person name="Howarth C."/>
            <person name="Jen D."/>
            <person name="Larson L."/>
            <person name="Mehta T."/>
            <person name="Park D."/>
            <person name="Pearson M."/>
            <person name="Richards J."/>
            <person name="Roberts A."/>
            <person name="Saif S."/>
            <person name="Shea T.D."/>
            <person name="Shenoy N."/>
            <person name="Sisk P."/>
            <person name="Stolte C."/>
            <person name="Sykes S.N."/>
            <person name="Walk T."/>
            <person name="White J."/>
            <person name="Yandava C."/>
            <person name="Haas B."/>
            <person name="Henn M.R."/>
            <person name="Nusbaum C."/>
            <person name="Birren B."/>
        </authorList>
    </citation>
    <scope>NUCLEOTIDE SEQUENCE [LARGE SCALE GENOMIC DNA]</scope>
    <source>
        <strain evidence="10 11">TA447</strain>
    </source>
</reference>
<keyword evidence="4 8" id="KW-0479">Metal-binding</keyword>
<comment type="catalytic activity">
    <reaction evidence="8">
        <text>guanine + H2O + H(+) = xanthine + NH4(+)</text>
        <dbReference type="Rhea" id="RHEA:14665"/>
        <dbReference type="ChEBI" id="CHEBI:15377"/>
        <dbReference type="ChEBI" id="CHEBI:15378"/>
        <dbReference type="ChEBI" id="CHEBI:16235"/>
        <dbReference type="ChEBI" id="CHEBI:17712"/>
        <dbReference type="ChEBI" id="CHEBI:28938"/>
        <dbReference type="EC" id="3.5.4.3"/>
    </reaction>
</comment>
<dbReference type="Proteomes" id="UP000193942">
    <property type="component" value="Unassembled WGS sequence"/>
</dbReference>
<evidence type="ECO:0000313" key="11">
    <source>
        <dbReference type="Proteomes" id="UP000193942"/>
    </source>
</evidence>
<dbReference type="EMBL" id="ADIZ01000046">
    <property type="protein sequence ID" value="OSK88009.1"/>
    <property type="molecule type" value="Genomic_DNA"/>
</dbReference>
<keyword evidence="5 8" id="KW-0378">Hydrolase</keyword>
<dbReference type="SUPFAM" id="SSF51338">
    <property type="entry name" value="Composite domain of metallo-dependent hydrolases"/>
    <property type="match status" value="1"/>
</dbReference>
<comment type="caution">
    <text evidence="10">The sequence shown here is derived from an EMBL/GenBank/DDBJ whole genome shotgun (WGS) entry which is preliminary data.</text>
</comment>
<dbReference type="Pfam" id="PF01979">
    <property type="entry name" value="Amidohydro_1"/>
    <property type="match status" value="1"/>
</dbReference>
<comment type="cofactor">
    <cofactor evidence="8">
        <name>Zn(2+)</name>
        <dbReference type="ChEBI" id="CHEBI:29105"/>
    </cofactor>
    <text evidence="8">Binds 1 zinc ion per subunit.</text>
</comment>
<dbReference type="GO" id="GO:0006147">
    <property type="term" value="P:guanine catabolic process"/>
    <property type="evidence" value="ECO:0007669"/>
    <property type="project" value="UniProtKB-UniRule"/>
</dbReference>
<dbReference type="NCBIfam" id="TIGR02967">
    <property type="entry name" value="guan_deamin"/>
    <property type="match status" value="1"/>
</dbReference>
<evidence type="ECO:0000256" key="5">
    <source>
        <dbReference type="ARBA" id="ARBA00022801"/>
    </source>
</evidence>
<organism evidence="10 11">
    <name type="scientific">Escherichia coli TA447</name>
    <dbReference type="NCBI Taxonomy" id="656447"/>
    <lineage>
        <taxon>Bacteria</taxon>
        <taxon>Pseudomonadati</taxon>
        <taxon>Pseudomonadota</taxon>
        <taxon>Gammaproteobacteria</taxon>
        <taxon>Enterobacterales</taxon>
        <taxon>Enterobacteriaceae</taxon>
        <taxon>Escherichia</taxon>
    </lineage>
</organism>
<proteinExistence type="inferred from homology"/>
<dbReference type="InterPro" id="IPR006680">
    <property type="entry name" value="Amidohydro-rel"/>
</dbReference>
<dbReference type="SUPFAM" id="SSF51556">
    <property type="entry name" value="Metallo-dependent hydrolases"/>
    <property type="match status" value="1"/>
</dbReference>
<accession>A0A1X3ITH7</accession>